<gene>
    <name evidence="2" type="ORF">A1QO_19955</name>
</gene>
<comment type="caution">
    <text evidence="2">The sequence shown here is derived from an EMBL/GenBank/DDBJ whole genome shotgun (WGS) entry which is preliminary data.</text>
</comment>
<name>A0A1E5BGL7_9VIBR</name>
<protein>
    <submittedName>
        <fullName evidence="2">Uncharacterized protein</fullName>
    </submittedName>
</protein>
<dbReference type="EMBL" id="AJYQ02000074">
    <property type="protein sequence ID" value="OEE35532.1"/>
    <property type="molecule type" value="Genomic_DNA"/>
</dbReference>
<dbReference type="OrthoDB" id="5772798at2"/>
<evidence type="ECO:0000313" key="2">
    <source>
        <dbReference type="EMBL" id="OEE35532.1"/>
    </source>
</evidence>
<accession>A0A1E5BGL7</accession>
<keyword evidence="1" id="KW-0472">Membrane</keyword>
<dbReference type="AlphaFoldDB" id="A0A1E5BGL7"/>
<evidence type="ECO:0000313" key="3">
    <source>
        <dbReference type="Proteomes" id="UP000094741"/>
    </source>
</evidence>
<feature type="transmembrane region" description="Helical" evidence="1">
    <location>
        <begin position="45"/>
        <end position="62"/>
    </location>
</feature>
<proteinExistence type="predicted"/>
<keyword evidence="1" id="KW-0812">Transmembrane</keyword>
<keyword evidence="1" id="KW-1133">Transmembrane helix</keyword>
<feature type="transmembrane region" description="Helical" evidence="1">
    <location>
        <begin position="20"/>
        <end position="39"/>
    </location>
</feature>
<organism evidence="2 3">
    <name type="scientific">Vibrio genomosp. F10 str. ZF-129</name>
    <dbReference type="NCBI Taxonomy" id="1187848"/>
    <lineage>
        <taxon>Bacteria</taxon>
        <taxon>Pseudomonadati</taxon>
        <taxon>Pseudomonadota</taxon>
        <taxon>Gammaproteobacteria</taxon>
        <taxon>Vibrionales</taxon>
        <taxon>Vibrionaceae</taxon>
        <taxon>Vibrio</taxon>
    </lineage>
</organism>
<sequence length="152" mass="17812">MQYRCDTEFLERRTKILKRLNYGFLIPSLIALYFKPSIFIVNDSLTVGVAIWAVTMCVLRFTERHYGDALCNHASDMVTVNNSGLEFCHQDSGYNFKRNNEEIVSVEYSSFLGTPKIKLRFINNEFYDLVWFKDSKSLYTELKHKEDLVQKA</sequence>
<evidence type="ECO:0000256" key="1">
    <source>
        <dbReference type="SAM" id="Phobius"/>
    </source>
</evidence>
<dbReference type="Proteomes" id="UP000094741">
    <property type="component" value="Unassembled WGS sequence"/>
</dbReference>
<dbReference type="STRING" id="1187848.A1QO_19955"/>
<reference evidence="2 3" key="1">
    <citation type="journal article" date="2012" name="Science">
        <title>Ecological populations of bacteria act as socially cohesive units of antibiotic production and resistance.</title>
        <authorList>
            <person name="Cordero O.X."/>
            <person name="Wildschutte H."/>
            <person name="Kirkup B."/>
            <person name="Proehl S."/>
            <person name="Ngo L."/>
            <person name="Hussain F."/>
            <person name="Le Roux F."/>
            <person name="Mincer T."/>
            <person name="Polz M.F."/>
        </authorList>
    </citation>
    <scope>NUCLEOTIDE SEQUENCE [LARGE SCALE GENOMIC DNA]</scope>
    <source>
        <strain evidence="2 3">ZF-129</strain>
    </source>
</reference>